<keyword evidence="2" id="KW-1185">Reference proteome</keyword>
<dbReference type="Proteomes" id="UP001589870">
    <property type="component" value="Unassembled WGS sequence"/>
</dbReference>
<dbReference type="RefSeq" id="WP_394302089.1">
    <property type="nucleotide sequence ID" value="NZ_JBHMQT010000036.1"/>
</dbReference>
<dbReference type="Pfam" id="PF19452">
    <property type="entry name" value="DUF5990"/>
    <property type="match status" value="1"/>
</dbReference>
<dbReference type="EMBL" id="JBHMQT010000036">
    <property type="protein sequence ID" value="MFC0863965.1"/>
    <property type="molecule type" value="Genomic_DNA"/>
</dbReference>
<proteinExistence type="predicted"/>
<dbReference type="InterPro" id="IPR046032">
    <property type="entry name" value="DUF5990"/>
</dbReference>
<sequence>MNPGALDDGAVLLRIEASHLPGRDCGQAPDFPGYRNIHVGVQRRDRRDELLELHPGDAPAAVWELEATAMVKESGWDLRGPYVQGRPGGRFVYLSWGTVDDAGAFSMFRRAKLWFDAILPDVLDTAVKTGLLVGRLGLTDSSGQPLCAAVRPPLIEWSAPAI</sequence>
<organism evidence="1 2">
    <name type="scientific">Sphaerimonospora cavernae</name>
    <dbReference type="NCBI Taxonomy" id="1740611"/>
    <lineage>
        <taxon>Bacteria</taxon>
        <taxon>Bacillati</taxon>
        <taxon>Actinomycetota</taxon>
        <taxon>Actinomycetes</taxon>
        <taxon>Streptosporangiales</taxon>
        <taxon>Streptosporangiaceae</taxon>
        <taxon>Sphaerimonospora</taxon>
    </lineage>
</organism>
<evidence type="ECO:0000313" key="1">
    <source>
        <dbReference type="EMBL" id="MFC0863965.1"/>
    </source>
</evidence>
<protein>
    <submittedName>
        <fullName evidence="1">DUF5990 family protein</fullName>
    </submittedName>
</protein>
<comment type="caution">
    <text evidence="1">The sequence shown here is derived from an EMBL/GenBank/DDBJ whole genome shotgun (WGS) entry which is preliminary data.</text>
</comment>
<gene>
    <name evidence="1" type="ORF">ACFHYQ_16805</name>
</gene>
<name>A0ABV6U7U8_9ACTN</name>
<accession>A0ABV6U7U8</accession>
<reference evidence="1 2" key="1">
    <citation type="submission" date="2024-09" db="EMBL/GenBank/DDBJ databases">
        <authorList>
            <person name="Sun Q."/>
            <person name="Mori K."/>
        </authorList>
    </citation>
    <scope>NUCLEOTIDE SEQUENCE [LARGE SCALE GENOMIC DNA]</scope>
    <source>
        <strain evidence="1 2">TBRC 1851</strain>
    </source>
</reference>
<evidence type="ECO:0000313" key="2">
    <source>
        <dbReference type="Proteomes" id="UP001589870"/>
    </source>
</evidence>